<dbReference type="AlphaFoldDB" id="A0A4R0RUW7"/>
<evidence type="ECO:0000313" key="3">
    <source>
        <dbReference type="Proteomes" id="UP000292702"/>
    </source>
</evidence>
<feature type="compositionally biased region" description="Acidic residues" evidence="1">
    <location>
        <begin position="573"/>
        <end position="586"/>
    </location>
</feature>
<protein>
    <recommendedName>
        <fullName evidence="4">F-box domain-containing protein</fullName>
    </recommendedName>
</protein>
<organism evidence="2 3">
    <name type="scientific">Steccherinum ochraceum</name>
    <dbReference type="NCBI Taxonomy" id="92696"/>
    <lineage>
        <taxon>Eukaryota</taxon>
        <taxon>Fungi</taxon>
        <taxon>Dikarya</taxon>
        <taxon>Basidiomycota</taxon>
        <taxon>Agaricomycotina</taxon>
        <taxon>Agaricomycetes</taxon>
        <taxon>Polyporales</taxon>
        <taxon>Steccherinaceae</taxon>
        <taxon>Steccherinum</taxon>
    </lineage>
</organism>
<name>A0A4R0RUW7_9APHY</name>
<reference evidence="2 3" key="1">
    <citation type="submission" date="2018-11" db="EMBL/GenBank/DDBJ databases">
        <title>Genome assembly of Steccherinum ochraceum LE-BIN_3174, the white-rot fungus of the Steccherinaceae family (The Residual Polyporoid clade, Polyporales, Basidiomycota).</title>
        <authorList>
            <person name="Fedorova T.V."/>
            <person name="Glazunova O.A."/>
            <person name="Landesman E.O."/>
            <person name="Moiseenko K.V."/>
            <person name="Psurtseva N.V."/>
            <person name="Savinova O.S."/>
            <person name="Shakhova N.V."/>
            <person name="Tyazhelova T.V."/>
            <person name="Vasina D.V."/>
        </authorList>
    </citation>
    <scope>NUCLEOTIDE SEQUENCE [LARGE SCALE GENOMIC DNA]</scope>
    <source>
        <strain evidence="2 3">LE-BIN_3174</strain>
    </source>
</reference>
<dbReference type="STRING" id="92696.A0A4R0RUW7"/>
<feature type="region of interest" description="Disordered" evidence="1">
    <location>
        <begin position="573"/>
        <end position="593"/>
    </location>
</feature>
<accession>A0A4R0RUW7</accession>
<dbReference type="OrthoDB" id="2769405at2759"/>
<sequence>MQEWQLAQALLHGYNLNSGSKHVASASDSDITTKSPTLSLHLANGELPPCLQVSEILVYIFSYVRDRNDGQATLFAIASSCRTFCDPALDALYRTVPNIATIFRCLPADAWYIEEAPSPVPEYQVVKTIHLKRFLREEDWKSVERNARRVRMVGTGWYLGVSEKWAISDGLFLSMKHRFPPQLLPGEDEQRLFSSVIRMMWSFDKQDEAFYLYTPHLVGDRLVSFMSYATEPPAVPTSPQAVGEAHALLAKRCSQLRKVCTFFEDDEWSGAGDVIGDAMARLALLTTYQVNIPHSLLSAKALCGLPVLKEVVIRLRYVDLVKFVSKIKAGTVFFPSLTGLMMYARELADCAPFWNAVQSERMESIKISVHPPWMQVDDMKSTLETFARWRTSLRAVTLTNFLPTPDEEAQLDAPPARTVLQHVIEADTLLPLTQLPNLTHLSINMRVWIQADDECLHALAQALPKLQQFHLVSIGTPPFIIYPMSTVAAALAFAEHCPRLIELRLELDNTLPPEDIIQKAKDLRTQNHGLKHFEISYSMEIDAHDILDYANFVVNLFPNLVIFNTRCTLPPLDELEDDEEDDEEAAEDRRVTESWTQIQALVRQGGSKKD</sequence>
<keyword evidence="3" id="KW-1185">Reference proteome</keyword>
<dbReference type="Proteomes" id="UP000292702">
    <property type="component" value="Unassembled WGS sequence"/>
</dbReference>
<proteinExistence type="predicted"/>
<comment type="caution">
    <text evidence="2">The sequence shown here is derived from an EMBL/GenBank/DDBJ whole genome shotgun (WGS) entry which is preliminary data.</text>
</comment>
<dbReference type="InterPro" id="IPR032675">
    <property type="entry name" value="LRR_dom_sf"/>
</dbReference>
<evidence type="ECO:0000256" key="1">
    <source>
        <dbReference type="SAM" id="MobiDB-lite"/>
    </source>
</evidence>
<dbReference type="EMBL" id="RWJN01000038">
    <property type="protein sequence ID" value="TCD69579.1"/>
    <property type="molecule type" value="Genomic_DNA"/>
</dbReference>
<gene>
    <name evidence="2" type="ORF">EIP91_007001</name>
</gene>
<evidence type="ECO:0000313" key="2">
    <source>
        <dbReference type="EMBL" id="TCD69579.1"/>
    </source>
</evidence>
<dbReference type="Gene3D" id="3.80.10.10">
    <property type="entry name" value="Ribonuclease Inhibitor"/>
    <property type="match status" value="1"/>
</dbReference>
<evidence type="ECO:0008006" key="4">
    <source>
        <dbReference type="Google" id="ProtNLM"/>
    </source>
</evidence>